<feature type="non-terminal residue" evidence="2">
    <location>
        <position position="1"/>
    </location>
</feature>
<proteinExistence type="predicted"/>
<gene>
    <name evidence="2" type="ORF">S06H3_13890</name>
</gene>
<sequence>NIFSPEKKDKEDNDRPQLLTKDQLEQVKKLARRQAGRFGMEPTQANKMADALIGAIVLAT</sequence>
<name>X1MFK4_9ZZZZ</name>
<comment type="caution">
    <text evidence="2">The sequence shown here is derived from an EMBL/GenBank/DDBJ whole genome shotgun (WGS) entry which is preliminary data.</text>
</comment>
<evidence type="ECO:0000313" key="2">
    <source>
        <dbReference type="EMBL" id="GAI16876.1"/>
    </source>
</evidence>
<feature type="region of interest" description="Disordered" evidence="1">
    <location>
        <begin position="1"/>
        <end position="26"/>
    </location>
</feature>
<dbReference type="AlphaFoldDB" id="X1MFK4"/>
<evidence type="ECO:0000256" key="1">
    <source>
        <dbReference type="SAM" id="MobiDB-lite"/>
    </source>
</evidence>
<protein>
    <submittedName>
        <fullName evidence="2">Uncharacterized protein</fullName>
    </submittedName>
</protein>
<feature type="compositionally biased region" description="Basic and acidic residues" evidence="1">
    <location>
        <begin position="1"/>
        <end position="15"/>
    </location>
</feature>
<dbReference type="EMBL" id="BARV01006782">
    <property type="protein sequence ID" value="GAI16876.1"/>
    <property type="molecule type" value="Genomic_DNA"/>
</dbReference>
<reference evidence="2" key="1">
    <citation type="journal article" date="2014" name="Front. Microbiol.">
        <title>High frequency of phylogenetically diverse reductive dehalogenase-homologous genes in deep subseafloor sedimentary metagenomes.</title>
        <authorList>
            <person name="Kawai M."/>
            <person name="Futagami T."/>
            <person name="Toyoda A."/>
            <person name="Takaki Y."/>
            <person name="Nishi S."/>
            <person name="Hori S."/>
            <person name="Arai W."/>
            <person name="Tsubouchi T."/>
            <person name="Morono Y."/>
            <person name="Uchiyama I."/>
            <person name="Ito T."/>
            <person name="Fujiyama A."/>
            <person name="Inagaki F."/>
            <person name="Takami H."/>
        </authorList>
    </citation>
    <scope>NUCLEOTIDE SEQUENCE</scope>
    <source>
        <strain evidence="2">Expedition CK06-06</strain>
    </source>
</reference>
<accession>X1MFK4</accession>
<organism evidence="2">
    <name type="scientific">marine sediment metagenome</name>
    <dbReference type="NCBI Taxonomy" id="412755"/>
    <lineage>
        <taxon>unclassified sequences</taxon>
        <taxon>metagenomes</taxon>
        <taxon>ecological metagenomes</taxon>
    </lineage>
</organism>